<evidence type="ECO:0000256" key="1">
    <source>
        <dbReference type="SAM" id="MobiDB-lite"/>
    </source>
</evidence>
<keyword evidence="2" id="KW-1133">Transmembrane helix</keyword>
<evidence type="ECO:0000313" key="3">
    <source>
        <dbReference type="EMBL" id="KAG5679938.1"/>
    </source>
</evidence>
<feature type="compositionally biased region" description="Basic and acidic residues" evidence="1">
    <location>
        <begin position="630"/>
        <end position="640"/>
    </location>
</feature>
<dbReference type="InterPro" id="IPR013083">
    <property type="entry name" value="Znf_RING/FYVE/PHD"/>
</dbReference>
<keyword evidence="4" id="KW-1185">Reference proteome</keyword>
<keyword evidence="2" id="KW-0472">Membrane</keyword>
<feature type="region of interest" description="Disordered" evidence="1">
    <location>
        <begin position="623"/>
        <end position="648"/>
    </location>
</feature>
<dbReference type="EMBL" id="JADBJN010000001">
    <property type="protein sequence ID" value="KAG5679938.1"/>
    <property type="molecule type" value="Genomic_DNA"/>
</dbReference>
<organism evidence="3 4">
    <name type="scientific">Polypedilum vanderplanki</name>
    <name type="common">Sleeping chironomid midge</name>
    <dbReference type="NCBI Taxonomy" id="319348"/>
    <lineage>
        <taxon>Eukaryota</taxon>
        <taxon>Metazoa</taxon>
        <taxon>Ecdysozoa</taxon>
        <taxon>Arthropoda</taxon>
        <taxon>Hexapoda</taxon>
        <taxon>Insecta</taxon>
        <taxon>Pterygota</taxon>
        <taxon>Neoptera</taxon>
        <taxon>Endopterygota</taxon>
        <taxon>Diptera</taxon>
        <taxon>Nematocera</taxon>
        <taxon>Chironomoidea</taxon>
        <taxon>Chironomidae</taxon>
        <taxon>Chironominae</taxon>
        <taxon>Polypedilum</taxon>
        <taxon>Polypedilum</taxon>
    </lineage>
</organism>
<reference evidence="3" key="1">
    <citation type="submission" date="2021-03" db="EMBL/GenBank/DDBJ databases">
        <title>Chromosome level genome of the anhydrobiotic midge Polypedilum vanderplanki.</title>
        <authorList>
            <person name="Yoshida Y."/>
            <person name="Kikawada T."/>
            <person name="Gusev O."/>
        </authorList>
    </citation>
    <scope>NUCLEOTIDE SEQUENCE</scope>
    <source>
        <strain evidence="3">NIAS01</strain>
        <tissue evidence="3">Whole body or cell culture</tissue>
    </source>
</reference>
<accession>A0A9J6CD07</accession>
<comment type="caution">
    <text evidence="3">The sequence shown here is derived from an EMBL/GenBank/DDBJ whole genome shotgun (WGS) entry which is preliminary data.</text>
</comment>
<keyword evidence="2" id="KW-0812">Transmembrane</keyword>
<feature type="transmembrane region" description="Helical" evidence="2">
    <location>
        <begin position="193"/>
        <end position="213"/>
    </location>
</feature>
<evidence type="ECO:0000256" key="2">
    <source>
        <dbReference type="SAM" id="Phobius"/>
    </source>
</evidence>
<dbReference type="Proteomes" id="UP001107558">
    <property type="component" value="Chromosome 1"/>
</dbReference>
<dbReference type="OrthoDB" id="10072397at2759"/>
<gene>
    <name evidence="3" type="ORF">PVAND_009473</name>
</gene>
<sequence length="808" mass="92089">MLKLWPSDINPGTGTSILIAVAASTYLILQSEKFLSKVAGKQQQKQKKLNDISSEHCEKCKSKVEEVKDSSKLVTCRGCGSLISREKCGDHIDVLDTWRCISCKRNSIIRQRTGEWFLRQLRELTDLTPQNAFVKENALAINPSHAMQIKIRLEKVRELTEQYLAKILNGSLEDILVGKISNDVEYEILTYGYYYLTFAIILYTLCHIIEVFMCLPNPIPDANQNDLKRFINRICQEVVSISNSLDYTGLVANAQDDKLFATDPKTYEQLVATAVLNKITENYHGKRNLFDISSDETNVTAENEEELILQDFERYQSQIQNREISLPNMLDKDLKFENDDGSWEDNWFFKLTKQNTDGRIAMLVPSPIDDNFKPLIGDKNIDEINDSDNESSSSFSNFEYENPVKEEEISTTLNVNKSLLIELPVTEPVEKLSEIKKNEILIDNSQTTDKINKEITKITNSVPAIKDTDDEALFEVTANETNKDHIDKEFEEILMDESYIVPGSIAEREKIKWRNAAPIANNPYSSEALEKRLSKIKLKNSILDGTSENLTPTPPPVENEDDKFQLREDITKYKRDYYINNDKLPTNGNHEKLSTPELNLLNNESIALQSPQLLIKTPSIGSPMTASIKTDNETSEREDFSSLSLSSDDDSKVRPEIKYVSHPLIKDGILMNGNRPESPKDLIKCETYEEKLVIEPEVVEFLPSVKKLAKLYSQEDEFEEHIEPQTVIKSASENKIHQKNQIHTQPLVRPVFASITARSLPTKVRTELKKSLTQNDIPVVSYSERNESPDIESGVTRKSIAYFEKLYS</sequence>
<protein>
    <submittedName>
        <fullName evidence="3">Uncharacterized protein</fullName>
    </submittedName>
</protein>
<evidence type="ECO:0000313" key="4">
    <source>
        <dbReference type="Proteomes" id="UP001107558"/>
    </source>
</evidence>
<name>A0A9J6CD07_POLVA</name>
<dbReference type="AlphaFoldDB" id="A0A9J6CD07"/>
<feature type="transmembrane region" description="Helical" evidence="2">
    <location>
        <begin position="12"/>
        <end position="29"/>
    </location>
</feature>
<dbReference type="Gene3D" id="3.30.40.10">
    <property type="entry name" value="Zinc/RING finger domain, C3HC4 (zinc finger)"/>
    <property type="match status" value="1"/>
</dbReference>
<proteinExistence type="predicted"/>